<reference evidence="1" key="1">
    <citation type="submission" date="2021-04" db="EMBL/GenBank/DDBJ databases">
        <title>Complete genome sequence for Sulfitobacter sp. strain JK7-1.</title>
        <authorList>
            <person name="Park S.-J."/>
        </authorList>
    </citation>
    <scope>NUCLEOTIDE SEQUENCE</scope>
    <source>
        <strain evidence="1">JK7-1</strain>
    </source>
</reference>
<sequence length="64" mass="6969">MTLVTDAETLRGSVTHEAAPIHMVFVGNTALHMLSMNDAGDARYSVHLETPMVLSYRGTCEGFD</sequence>
<dbReference type="RefSeq" id="WP_212705875.1">
    <property type="nucleotide sequence ID" value="NZ_CP073581.1"/>
</dbReference>
<evidence type="ECO:0000313" key="2">
    <source>
        <dbReference type="Proteomes" id="UP000683291"/>
    </source>
</evidence>
<dbReference type="KEGG" id="sual:KDD17_06910"/>
<evidence type="ECO:0000313" key="1">
    <source>
        <dbReference type="EMBL" id="QUJ77682.1"/>
    </source>
</evidence>
<dbReference type="EMBL" id="CP073581">
    <property type="protein sequence ID" value="QUJ77682.1"/>
    <property type="molecule type" value="Genomic_DNA"/>
</dbReference>
<dbReference type="AlphaFoldDB" id="A0A975JG49"/>
<proteinExistence type="predicted"/>
<organism evidence="1 2">
    <name type="scientific">Sulfitobacter albidus</name>
    <dbReference type="NCBI Taxonomy" id="2829501"/>
    <lineage>
        <taxon>Bacteria</taxon>
        <taxon>Pseudomonadati</taxon>
        <taxon>Pseudomonadota</taxon>
        <taxon>Alphaproteobacteria</taxon>
        <taxon>Rhodobacterales</taxon>
        <taxon>Roseobacteraceae</taxon>
        <taxon>Sulfitobacter</taxon>
    </lineage>
</organism>
<dbReference type="Proteomes" id="UP000683291">
    <property type="component" value="Chromosome 1"/>
</dbReference>
<name>A0A975JG49_9RHOB</name>
<protein>
    <submittedName>
        <fullName evidence="1">Uncharacterized protein</fullName>
    </submittedName>
</protein>
<keyword evidence="2" id="KW-1185">Reference proteome</keyword>
<gene>
    <name evidence="1" type="ORF">KDD17_06910</name>
</gene>
<accession>A0A975JG49</accession>